<feature type="transmembrane region" description="Helical" evidence="2">
    <location>
        <begin position="174"/>
        <end position="195"/>
    </location>
</feature>
<protein>
    <submittedName>
        <fullName evidence="3">Uncharacterized protein</fullName>
    </submittedName>
</protein>
<evidence type="ECO:0000313" key="3">
    <source>
        <dbReference type="EMBL" id="KAL0951548.1"/>
    </source>
</evidence>
<feature type="transmembrane region" description="Helical" evidence="2">
    <location>
        <begin position="51"/>
        <end position="69"/>
    </location>
</feature>
<keyword evidence="2" id="KW-0472">Membrane</keyword>
<feature type="transmembrane region" description="Helical" evidence="2">
    <location>
        <begin position="339"/>
        <end position="360"/>
    </location>
</feature>
<sequence length="403" mass="44018">MSNFDSASECTRAFDNNPDISGVGVRISFYLQTVLLVLLVDRSWKDAPTALWSLIATSGGLQLAAIVQAKADNLSLFQALQVSNLVWLANFGTFVALASYSRQKAASRKKQNKKLEVLDYHVKYAAMLQTLLSMSLTLYMWVSAHTFGPEKECSVFLSYRLFVIKVPALTSGRIVGLTVSSLLTASYLVITVHELRASYHNSKSRGQSSKQAGSGDRSANSSPLLPITGRDVVSLPRSPAPVVRSPRVAAGTTTFREHAQSIVVSEPASFLSSPSTGTVRPSLAEYHRRPKRRRWSSDLDPMLVGIVICYVMVLTYFIVSTELLIAANPAGDDAVKEWGFGQILALIVVIPSALSAADAIKENGFRRLSTRKKSTLRPRRLMDQKHIRRGSPSEQEASASSPA</sequence>
<proteinExistence type="predicted"/>
<feature type="transmembrane region" description="Helical" evidence="2">
    <location>
        <begin position="299"/>
        <end position="319"/>
    </location>
</feature>
<reference evidence="4" key="1">
    <citation type="submission" date="2024-06" db="EMBL/GenBank/DDBJ databases">
        <title>Multi-omics analyses provide insights into the biosynthesis of the anticancer antibiotic pleurotin in Hohenbuehelia grisea.</title>
        <authorList>
            <person name="Weaver J.A."/>
            <person name="Alberti F."/>
        </authorList>
    </citation>
    <scope>NUCLEOTIDE SEQUENCE [LARGE SCALE GENOMIC DNA]</scope>
    <source>
        <strain evidence="4">T-177</strain>
    </source>
</reference>
<keyword evidence="4" id="KW-1185">Reference proteome</keyword>
<feature type="transmembrane region" description="Helical" evidence="2">
    <location>
        <begin position="20"/>
        <end position="39"/>
    </location>
</feature>
<feature type="region of interest" description="Disordered" evidence="1">
    <location>
        <begin position="374"/>
        <end position="403"/>
    </location>
</feature>
<feature type="compositionally biased region" description="Low complexity" evidence="1">
    <location>
        <begin position="392"/>
        <end position="403"/>
    </location>
</feature>
<keyword evidence="2" id="KW-1133">Transmembrane helix</keyword>
<evidence type="ECO:0000313" key="4">
    <source>
        <dbReference type="Proteomes" id="UP001556367"/>
    </source>
</evidence>
<gene>
    <name evidence="3" type="ORF">HGRIS_008231</name>
</gene>
<comment type="caution">
    <text evidence="3">The sequence shown here is derived from an EMBL/GenBank/DDBJ whole genome shotgun (WGS) entry which is preliminary data.</text>
</comment>
<name>A0ABR3J7V3_9AGAR</name>
<evidence type="ECO:0000256" key="2">
    <source>
        <dbReference type="SAM" id="Phobius"/>
    </source>
</evidence>
<keyword evidence="2" id="KW-0812">Transmembrane</keyword>
<feature type="transmembrane region" description="Helical" evidence="2">
    <location>
        <begin position="81"/>
        <end position="101"/>
    </location>
</feature>
<dbReference type="EMBL" id="JASNQZ010000011">
    <property type="protein sequence ID" value="KAL0951548.1"/>
    <property type="molecule type" value="Genomic_DNA"/>
</dbReference>
<dbReference type="Proteomes" id="UP001556367">
    <property type="component" value="Unassembled WGS sequence"/>
</dbReference>
<feature type="transmembrane region" description="Helical" evidence="2">
    <location>
        <begin position="122"/>
        <end position="142"/>
    </location>
</feature>
<feature type="region of interest" description="Disordered" evidence="1">
    <location>
        <begin position="200"/>
        <end position="240"/>
    </location>
</feature>
<feature type="compositionally biased region" description="Polar residues" evidence="1">
    <location>
        <begin position="200"/>
        <end position="223"/>
    </location>
</feature>
<evidence type="ECO:0000256" key="1">
    <source>
        <dbReference type="SAM" id="MobiDB-lite"/>
    </source>
</evidence>
<organism evidence="3 4">
    <name type="scientific">Hohenbuehelia grisea</name>
    <dbReference type="NCBI Taxonomy" id="104357"/>
    <lineage>
        <taxon>Eukaryota</taxon>
        <taxon>Fungi</taxon>
        <taxon>Dikarya</taxon>
        <taxon>Basidiomycota</taxon>
        <taxon>Agaricomycotina</taxon>
        <taxon>Agaricomycetes</taxon>
        <taxon>Agaricomycetidae</taxon>
        <taxon>Agaricales</taxon>
        <taxon>Pleurotineae</taxon>
        <taxon>Pleurotaceae</taxon>
        <taxon>Hohenbuehelia</taxon>
    </lineage>
</organism>
<accession>A0ABR3J7V3</accession>